<dbReference type="SUPFAM" id="SSF54523">
    <property type="entry name" value="Pili subunits"/>
    <property type="match status" value="1"/>
</dbReference>
<organism evidence="1">
    <name type="scientific">sediment metagenome</name>
    <dbReference type="NCBI Taxonomy" id="749907"/>
    <lineage>
        <taxon>unclassified sequences</taxon>
        <taxon>metagenomes</taxon>
        <taxon>ecological metagenomes</taxon>
    </lineage>
</organism>
<accession>D9PLY4</accession>
<name>D9PLY4_9ZZZZ</name>
<evidence type="ECO:0000313" key="1">
    <source>
        <dbReference type="EMBL" id="EFK95410.1"/>
    </source>
</evidence>
<feature type="non-terminal residue" evidence="1">
    <location>
        <position position="1"/>
    </location>
</feature>
<protein>
    <submittedName>
        <fullName evidence="1">Uncharacterized protein</fullName>
    </submittedName>
</protein>
<gene>
    <name evidence="1" type="ORF">LDC_2560</name>
</gene>
<dbReference type="AlphaFoldDB" id="D9PLY4"/>
<dbReference type="Gene3D" id="3.30.700.10">
    <property type="entry name" value="Glycoprotein, Type 4 Pilin"/>
    <property type="match status" value="1"/>
</dbReference>
<dbReference type="EMBL" id="ADZX01000783">
    <property type="protein sequence ID" value="EFK95410.1"/>
    <property type="molecule type" value="Genomic_DNA"/>
</dbReference>
<proteinExistence type="predicted"/>
<dbReference type="InterPro" id="IPR045584">
    <property type="entry name" value="Pilin-like"/>
</dbReference>
<reference evidence="1" key="2">
    <citation type="journal article" date="2011" name="Microb. Ecol.">
        <title>Taxonomic and Functional Metagenomic Profiling of the Microbial Community in the Anoxic Sediment of a Sub-saline Shallow Lake (Laguna de Carrizo, Central Spain).</title>
        <authorList>
            <person name="Ferrer M."/>
            <person name="Guazzaroni M.E."/>
            <person name="Richter M."/>
            <person name="Garcia-Salamanca A."/>
            <person name="Yarza P."/>
            <person name="Suarez-Suarez A."/>
            <person name="Solano J."/>
            <person name="Alcaide M."/>
            <person name="van Dillewijn P."/>
            <person name="Molina-Henares M.A."/>
            <person name="Lopez-Cortes N."/>
            <person name="Al-Ramahi Y."/>
            <person name="Guerrero C."/>
            <person name="Acosta A."/>
            <person name="de Eugenio L.I."/>
            <person name="Martinez V."/>
            <person name="Marques S."/>
            <person name="Rojo F."/>
            <person name="Santero E."/>
            <person name="Genilloud O."/>
            <person name="Perez-Perez J."/>
            <person name="Rossello-Mora R."/>
            <person name="Ramos J.L."/>
        </authorList>
    </citation>
    <scope>NUCLEOTIDE SEQUENCE</scope>
</reference>
<comment type="caution">
    <text evidence="1">The sequence shown here is derived from an EMBL/GenBank/DDBJ whole genome shotgun (WGS) entry which is preliminary data.</text>
</comment>
<sequence>FVIVIIGILAAVAIPKITATRDDAKVAAIVGNLRTFSEDVKNYYTANGEDATANPNGAWGAATYDVVTDVVPKNGTLTDTGASFTIGTPAGEQCFRVTEGTRPITINGLPVTQRILTITDGPDRLTNVCVTALAIAQQKGLHTSGGTDITVFGGQGATF</sequence>
<reference evidence="1" key="1">
    <citation type="submission" date="2010-07" db="EMBL/GenBank/DDBJ databases">
        <authorList>
            <consortium name="CONSOLIDER consortium CSD2007-00005"/>
            <person name="Guazzaroni M.-E."/>
            <person name="Richter M."/>
            <person name="Garcia-Salamanca A."/>
            <person name="Yarza P."/>
            <person name="Ferrer M."/>
        </authorList>
    </citation>
    <scope>NUCLEOTIDE SEQUENCE</scope>
</reference>